<dbReference type="InterPro" id="IPR011057">
    <property type="entry name" value="Mss4-like_sf"/>
</dbReference>
<feature type="domain" description="CENP-V/GFA" evidence="5">
    <location>
        <begin position="6"/>
        <end position="125"/>
    </location>
</feature>
<dbReference type="PANTHER" id="PTHR33337:SF40">
    <property type="entry name" value="CENP-V_GFA DOMAIN-CONTAINING PROTEIN-RELATED"/>
    <property type="match status" value="1"/>
</dbReference>
<sequence length="125" mass="13354">MASPAYNGSCLCGSVSFTVVSEPSAVLACYCVHCSKGAGGLGQVIAKMAESDVNIINGHDKIARCVLNDTSSGAPKEKFFCSSCGSTLWTVPAGVKGKFLMVRATLLDNWYVHFLLSRRLPKFTR</sequence>
<dbReference type="SUPFAM" id="SSF51316">
    <property type="entry name" value="Mss4-like"/>
    <property type="match status" value="1"/>
</dbReference>
<keyword evidence="3" id="KW-0862">Zinc</keyword>
<evidence type="ECO:0000313" key="6">
    <source>
        <dbReference type="EMBL" id="KAL1893046.1"/>
    </source>
</evidence>
<accession>A0ABR3YXD7</accession>
<protein>
    <recommendedName>
        <fullName evidence="5">CENP-V/GFA domain-containing protein</fullName>
    </recommendedName>
</protein>
<dbReference type="PANTHER" id="PTHR33337">
    <property type="entry name" value="GFA DOMAIN-CONTAINING PROTEIN"/>
    <property type="match status" value="1"/>
</dbReference>
<dbReference type="InterPro" id="IPR006913">
    <property type="entry name" value="CENP-V/GFA"/>
</dbReference>
<keyword evidence="7" id="KW-1185">Reference proteome</keyword>
<dbReference type="EMBL" id="JAWCUI010000040">
    <property type="protein sequence ID" value="KAL1893046.1"/>
    <property type="molecule type" value="Genomic_DNA"/>
</dbReference>
<comment type="similarity">
    <text evidence="1">Belongs to the Gfa family.</text>
</comment>
<dbReference type="Proteomes" id="UP001583186">
    <property type="component" value="Unassembled WGS sequence"/>
</dbReference>
<evidence type="ECO:0000256" key="2">
    <source>
        <dbReference type="ARBA" id="ARBA00022723"/>
    </source>
</evidence>
<evidence type="ECO:0000313" key="7">
    <source>
        <dbReference type="Proteomes" id="UP001583186"/>
    </source>
</evidence>
<evidence type="ECO:0000256" key="3">
    <source>
        <dbReference type="ARBA" id="ARBA00022833"/>
    </source>
</evidence>
<gene>
    <name evidence="6" type="ORF">Sste5346_006727</name>
</gene>
<comment type="caution">
    <text evidence="6">The sequence shown here is derived from an EMBL/GenBank/DDBJ whole genome shotgun (WGS) entry which is preliminary data.</text>
</comment>
<dbReference type="PROSITE" id="PS51891">
    <property type="entry name" value="CENP_V_GFA"/>
    <property type="match status" value="1"/>
</dbReference>
<evidence type="ECO:0000259" key="5">
    <source>
        <dbReference type="PROSITE" id="PS51891"/>
    </source>
</evidence>
<name>A0ABR3YXD7_9PEZI</name>
<organism evidence="6 7">
    <name type="scientific">Sporothrix stenoceras</name>
    <dbReference type="NCBI Taxonomy" id="5173"/>
    <lineage>
        <taxon>Eukaryota</taxon>
        <taxon>Fungi</taxon>
        <taxon>Dikarya</taxon>
        <taxon>Ascomycota</taxon>
        <taxon>Pezizomycotina</taxon>
        <taxon>Sordariomycetes</taxon>
        <taxon>Sordariomycetidae</taxon>
        <taxon>Ophiostomatales</taxon>
        <taxon>Ophiostomataceae</taxon>
        <taxon>Sporothrix</taxon>
    </lineage>
</organism>
<proteinExistence type="inferred from homology"/>
<dbReference type="Pfam" id="PF04828">
    <property type="entry name" value="GFA"/>
    <property type="match status" value="1"/>
</dbReference>
<reference evidence="6 7" key="1">
    <citation type="journal article" date="2024" name="IMA Fungus">
        <title>IMA Genome - F19 : A genome assembly and annotation guide to empower mycologists, including annotated draft genome sequences of Ceratocystis pirilliformis, Diaporthe australafricana, Fusarium ophioides, Paecilomyces lecythidis, and Sporothrix stenoceras.</title>
        <authorList>
            <person name="Aylward J."/>
            <person name="Wilson A.M."/>
            <person name="Visagie C.M."/>
            <person name="Spraker J."/>
            <person name="Barnes I."/>
            <person name="Buitendag C."/>
            <person name="Ceriani C."/>
            <person name="Del Mar Angel L."/>
            <person name="du Plessis D."/>
            <person name="Fuchs T."/>
            <person name="Gasser K."/>
            <person name="Kramer D."/>
            <person name="Li W."/>
            <person name="Munsamy K."/>
            <person name="Piso A."/>
            <person name="Price J.L."/>
            <person name="Sonnekus B."/>
            <person name="Thomas C."/>
            <person name="van der Nest A."/>
            <person name="van Dijk A."/>
            <person name="van Heerden A."/>
            <person name="van Vuuren N."/>
            <person name="Yilmaz N."/>
            <person name="Duong T.A."/>
            <person name="van der Merwe N.A."/>
            <person name="Wingfield M.J."/>
            <person name="Wingfield B.D."/>
        </authorList>
    </citation>
    <scope>NUCLEOTIDE SEQUENCE [LARGE SCALE GENOMIC DNA]</scope>
    <source>
        <strain evidence="6 7">CMW 5346</strain>
    </source>
</reference>
<evidence type="ECO:0000256" key="1">
    <source>
        <dbReference type="ARBA" id="ARBA00005495"/>
    </source>
</evidence>
<keyword evidence="4" id="KW-0456">Lyase</keyword>
<dbReference type="Gene3D" id="3.90.1590.10">
    <property type="entry name" value="glutathione-dependent formaldehyde- activating enzyme (gfa)"/>
    <property type="match status" value="1"/>
</dbReference>
<evidence type="ECO:0000256" key="4">
    <source>
        <dbReference type="ARBA" id="ARBA00023239"/>
    </source>
</evidence>
<keyword evidence="2" id="KW-0479">Metal-binding</keyword>